<protein>
    <submittedName>
        <fullName evidence="2">2130_t:CDS:1</fullName>
    </submittedName>
</protein>
<name>A0ABN7VM25_GIGMA</name>
<feature type="compositionally biased region" description="Polar residues" evidence="1">
    <location>
        <begin position="38"/>
        <end position="49"/>
    </location>
</feature>
<proteinExistence type="predicted"/>
<feature type="compositionally biased region" description="Polar residues" evidence="1">
    <location>
        <begin position="1"/>
        <end position="15"/>
    </location>
</feature>
<dbReference type="EMBL" id="CAJVQB010017574">
    <property type="protein sequence ID" value="CAG8784757.1"/>
    <property type="molecule type" value="Genomic_DNA"/>
</dbReference>
<organism evidence="2 3">
    <name type="scientific">Gigaspora margarita</name>
    <dbReference type="NCBI Taxonomy" id="4874"/>
    <lineage>
        <taxon>Eukaryota</taxon>
        <taxon>Fungi</taxon>
        <taxon>Fungi incertae sedis</taxon>
        <taxon>Mucoromycota</taxon>
        <taxon>Glomeromycotina</taxon>
        <taxon>Glomeromycetes</taxon>
        <taxon>Diversisporales</taxon>
        <taxon>Gigasporaceae</taxon>
        <taxon>Gigaspora</taxon>
    </lineage>
</organism>
<comment type="caution">
    <text evidence="2">The sequence shown here is derived from an EMBL/GenBank/DDBJ whole genome shotgun (WGS) entry which is preliminary data.</text>
</comment>
<feature type="region of interest" description="Disordered" evidence="1">
    <location>
        <begin position="1"/>
        <end position="74"/>
    </location>
</feature>
<gene>
    <name evidence="2" type="ORF">GMARGA_LOCUS20251</name>
</gene>
<sequence length="74" mass="8502">MQEATTYETNSNTSEDTNRLDPTGSGYRHIRKKPYPNQEGQRPNTQGTILKQKARTIEQSNITQTDEMEVEDTQ</sequence>
<evidence type="ECO:0000313" key="3">
    <source>
        <dbReference type="Proteomes" id="UP000789901"/>
    </source>
</evidence>
<keyword evidence="3" id="KW-1185">Reference proteome</keyword>
<reference evidence="2 3" key="1">
    <citation type="submission" date="2021-06" db="EMBL/GenBank/DDBJ databases">
        <authorList>
            <person name="Kallberg Y."/>
            <person name="Tangrot J."/>
            <person name="Rosling A."/>
        </authorList>
    </citation>
    <scope>NUCLEOTIDE SEQUENCE [LARGE SCALE GENOMIC DNA]</scope>
    <source>
        <strain evidence="2 3">120-4 pot B 10/14</strain>
    </source>
</reference>
<dbReference type="Proteomes" id="UP000789901">
    <property type="component" value="Unassembled WGS sequence"/>
</dbReference>
<evidence type="ECO:0000256" key="1">
    <source>
        <dbReference type="SAM" id="MobiDB-lite"/>
    </source>
</evidence>
<evidence type="ECO:0000313" key="2">
    <source>
        <dbReference type="EMBL" id="CAG8784757.1"/>
    </source>
</evidence>
<accession>A0ABN7VM25</accession>
<feature type="non-terminal residue" evidence="2">
    <location>
        <position position="74"/>
    </location>
</feature>